<dbReference type="eggNOG" id="ENOG502QVFG">
    <property type="taxonomic scope" value="Eukaryota"/>
</dbReference>
<sequence length="565" mass="65404">MSHKRSSWYNGQGYFDPHKEIDKYDLDESTFDLINIENFRNRDKSTVFAYIYTWVMIILSLVLLGTDIYTCLNILVFHRWSTKDFQPYAYSVAKWIFTGCIIFQFVLLAYHWLRAIHTYRTKNIALTYVNTIARLLYIIKSYNYHCLFHQIEQDNFFDWTCFLCYTELDGAVRLLIADTPRQVINILTLRYYATDRGKSNDIIGNIRTIATTNLRLSIILSFMCLSVAIWSIFFFKFLFGIVFYIPVMVKLRDRGYKSLKKYCCDVVNDNVRILVRKNHKSKRTLLETGVLDLKDIAANPLLSQSTTTLEDFDFRTLPLGKEKRKEISKPPATHRIIPQYRYDDNYHSDGGASANSTYESLPLDDMKPEFSYSYTKPRTPKSFIPTSHMNESSNSLNPSLHNAQTRNYTNPDNRRFMSGRSNTSENISNPFEDEASRVYDPASEPTYMNYSRNSSQLSLVKKDDDETEVKDLSRVSSSVSLTYSNPFEQESLDKPKPAGADAPPYPVKSLAADEPPYPIRSVSVYDPSISEYNTLEPTRSSSSLTDLHTEFDTLADHSTHHYHEN</sequence>
<feature type="transmembrane region" description="Helical" evidence="2">
    <location>
        <begin position="95"/>
        <end position="113"/>
    </location>
</feature>
<dbReference type="OrthoDB" id="2128042at2759"/>
<keyword evidence="2" id="KW-0812">Transmembrane</keyword>
<dbReference type="FunCoup" id="G8YEP6">
    <property type="interactions" value="43"/>
</dbReference>
<keyword evidence="4" id="KW-1185">Reference proteome</keyword>
<feature type="compositionally biased region" description="Polar residues" evidence="1">
    <location>
        <begin position="446"/>
        <end position="458"/>
    </location>
</feature>
<evidence type="ECO:0000313" key="4">
    <source>
        <dbReference type="Proteomes" id="UP000005222"/>
    </source>
</evidence>
<evidence type="ECO:0000256" key="1">
    <source>
        <dbReference type="SAM" id="MobiDB-lite"/>
    </source>
</evidence>
<dbReference type="GO" id="GO:0015079">
    <property type="term" value="F:potassium ion transmembrane transporter activity"/>
    <property type="evidence" value="ECO:0007669"/>
    <property type="project" value="InterPro"/>
</dbReference>
<feature type="compositionally biased region" description="Basic and acidic residues" evidence="1">
    <location>
        <begin position="460"/>
        <end position="473"/>
    </location>
</feature>
<proteinExistence type="predicted"/>
<dbReference type="Pfam" id="PF16944">
    <property type="entry name" value="KCH"/>
    <property type="match status" value="1"/>
</dbReference>
<dbReference type="InParanoid" id="G8YEP6"/>
<feature type="transmembrane region" description="Helical" evidence="2">
    <location>
        <begin position="216"/>
        <end position="245"/>
    </location>
</feature>
<keyword evidence="2" id="KW-1133">Transmembrane helix</keyword>
<feature type="compositionally biased region" description="Polar residues" evidence="1">
    <location>
        <begin position="384"/>
        <end position="411"/>
    </location>
</feature>
<dbReference type="InterPro" id="IPR031606">
    <property type="entry name" value="Kch1/2"/>
</dbReference>
<feature type="transmembrane region" description="Helical" evidence="2">
    <location>
        <begin position="47"/>
        <end position="75"/>
    </location>
</feature>
<feature type="compositionally biased region" description="Polar residues" evidence="1">
    <location>
        <begin position="419"/>
        <end position="429"/>
    </location>
</feature>
<dbReference type="HOGENOM" id="CLU_482420_0_0_1"/>
<dbReference type="STRING" id="559304.G8YEP6"/>
<dbReference type="PANTHER" id="PTHR36424:SF1">
    <property type="entry name" value="LOW AFFINITY K(+) TRANSPORTER 1-RELATED"/>
    <property type="match status" value="1"/>
</dbReference>
<evidence type="ECO:0000256" key="2">
    <source>
        <dbReference type="SAM" id="Phobius"/>
    </source>
</evidence>
<dbReference type="AlphaFoldDB" id="G8YEP6"/>
<dbReference type="Proteomes" id="UP000005222">
    <property type="component" value="Chromosome I"/>
</dbReference>
<accession>G8YEP6</accession>
<dbReference type="PANTHER" id="PTHR36424">
    <property type="entry name" value="PHEROMONE-REGULATED MEMBRANE PROTEIN 6"/>
    <property type="match status" value="1"/>
</dbReference>
<keyword evidence="2" id="KW-0472">Membrane</keyword>
<evidence type="ECO:0000313" key="3">
    <source>
        <dbReference type="EMBL" id="CCE81645.1"/>
    </source>
</evidence>
<gene>
    <name evidence="3" type="primary">Piso0_002307</name>
    <name evidence="3" type="ORF">GNLVRS01_PISO0I07356g</name>
</gene>
<organism evidence="3 4">
    <name type="scientific">Pichia sorbitophila (strain ATCC MYA-4447 / BCRC 22081 / CBS 7064 / NBRC 10061 / NRRL Y-12695)</name>
    <name type="common">Hybrid yeast</name>
    <dbReference type="NCBI Taxonomy" id="559304"/>
    <lineage>
        <taxon>Eukaryota</taxon>
        <taxon>Fungi</taxon>
        <taxon>Dikarya</taxon>
        <taxon>Ascomycota</taxon>
        <taxon>Saccharomycotina</taxon>
        <taxon>Pichiomycetes</taxon>
        <taxon>Debaryomycetaceae</taxon>
        <taxon>Millerozyma</taxon>
    </lineage>
</organism>
<feature type="region of interest" description="Disordered" evidence="1">
    <location>
        <begin position="378"/>
        <end position="526"/>
    </location>
</feature>
<dbReference type="EMBL" id="FO082051">
    <property type="protein sequence ID" value="CCE81645.1"/>
    <property type="molecule type" value="Genomic_DNA"/>
</dbReference>
<dbReference type="OMA" id="KYCCDVV"/>
<name>G8YEP6_PICSO</name>
<protein>
    <submittedName>
        <fullName evidence="3">Piso0_002307 protein</fullName>
    </submittedName>
</protein>
<dbReference type="TCDB" id="1.A.88.1.9">
    <property type="family name" value="the fungal potassium channel (f-kch) family"/>
</dbReference>
<dbReference type="GO" id="GO:0005886">
    <property type="term" value="C:plasma membrane"/>
    <property type="evidence" value="ECO:0007669"/>
    <property type="project" value="InterPro"/>
</dbReference>
<reference evidence="3 4" key="1">
    <citation type="journal article" date="2012" name="G3 (Bethesda)">
        <title>Pichia sorbitophila, an interspecies yeast hybrid reveals early steps of genome resolution following polyploidization.</title>
        <authorList>
            <person name="Leh Louis V."/>
            <person name="Despons L."/>
            <person name="Friedrich A."/>
            <person name="Martin T."/>
            <person name="Durrens P."/>
            <person name="Casaregola S."/>
            <person name="Neuveglise C."/>
            <person name="Fairhead C."/>
            <person name="Marck C."/>
            <person name="Cruz J.A."/>
            <person name="Straub M.L."/>
            <person name="Kugler V."/>
            <person name="Sacerdot C."/>
            <person name="Uzunov Z."/>
            <person name="Thierry A."/>
            <person name="Weiss S."/>
            <person name="Bleykasten C."/>
            <person name="De Montigny J."/>
            <person name="Jacques N."/>
            <person name="Jung P."/>
            <person name="Lemaire M."/>
            <person name="Mallet S."/>
            <person name="Morel G."/>
            <person name="Richard G.F."/>
            <person name="Sarkar A."/>
            <person name="Savel G."/>
            <person name="Schacherer J."/>
            <person name="Seret M.L."/>
            <person name="Talla E."/>
            <person name="Samson G."/>
            <person name="Jubin C."/>
            <person name="Poulain J."/>
            <person name="Vacherie B."/>
            <person name="Barbe V."/>
            <person name="Pelletier E."/>
            <person name="Sherman D.J."/>
            <person name="Westhof E."/>
            <person name="Weissenbach J."/>
            <person name="Baret P.V."/>
            <person name="Wincker P."/>
            <person name="Gaillardin C."/>
            <person name="Dujon B."/>
            <person name="Souciet J.L."/>
        </authorList>
    </citation>
    <scope>NUCLEOTIDE SEQUENCE [LARGE SCALE GENOMIC DNA]</scope>
    <source>
        <strain evidence="4">ATCC MYA-4447 / BCRC 22081 / CBS 7064 / NBRC 10061 / NRRL Y-12695</strain>
    </source>
</reference>